<dbReference type="InterPro" id="IPR036155">
    <property type="entry name" value="Crypto/Photolyase_N_sf"/>
</dbReference>
<keyword evidence="6" id="KW-0157">Chromophore</keyword>
<keyword evidence="9" id="KW-1185">Reference proteome</keyword>
<evidence type="ECO:0000313" key="8">
    <source>
        <dbReference type="EMBL" id="MBY5959049.1"/>
    </source>
</evidence>
<evidence type="ECO:0000259" key="7">
    <source>
        <dbReference type="PROSITE" id="PS51645"/>
    </source>
</evidence>
<keyword evidence="8" id="KW-0456">Lyase</keyword>
<comment type="caution">
    <text evidence="8">The sequence shown here is derived from an EMBL/GenBank/DDBJ whole genome shotgun (WGS) entry which is preliminary data.</text>
</comment>
<feature type="site" description="Electron transfer via tryptophanyl radical" evidence="5">
    <location>
        <position position="306"/>
    </location>
</feature>
<dbReference type="Gene3D" id="1.25.40.80">
    <property type="match status" value="1"/>
</dbReference>
<keyword evidence="3 4" id="KW-0274">FAD</keyword>
<dbReference type="GO" id="GO:0003677">
    <property type="term" value="F:DNA binding"/>
    <property type="evidence" value="ECO:0007669"/>
    <property type="project" value="TreeGrafter"/>
</dbReference>
<dbReference type="RefSeq" id="WP_222580583.1">
    <property type="nucleotide sequence ID" value="NZ_JAHVHU010000011.1"/>
</dbReference>
<dbReference type="AlphaFoldDB" id="A0A953HN60"/>
<keyword evidence="2 4" id="KW-0285">Flavoprotein</keyword>
<dbReference type="Proteomes" id="UP000753961">
    <property type="component" value="Unassembled WGS sequence"/>
</dbReference>
<evidence type="ECO:0000256" key="4">
    <source>
        <dbReference type="PIRSR" id="PIRSR602081-1"/>
    </source>
</evidence>
<dbReference type="PROSITE" id="PS51645">
    <property type="entry name" value="PHR_CRY_ALPHA_BETA"/>
    <property type="match status" value="1"/>
</dbReference>
<comment type="cofactor">
    <cofactor evidence="4">
        <name>FAD</name>
        <dbReference type="ChEBI" id="CHEBI:57692"/>
    </cofactor>
    <text evidence="4">Binds 1 FAD per subunit.</text>
</comment>
<comment type="cofactor">
    <cofactor evidence="1">
        <name>(6R)-5,10-methylene-5,6,7,8-tetrahydrofolate</name>
        <dbReference type="ChEBI" id="CHEBI:15636"/>
    </cofactor>
</comment>
<comment type="similarity">
    <text evidence="6">Belongs to the DNA photolyase family.</text>
</comment>
<dbReference type="InterPro" id="IPR002081">
    <property type="entry name" value="Cryptochrome/DNA_photolyase_1"/>
</dbReference>
<name>A0A953HN60_9BACT</name>
<evidence type="ECO:0000256" key="5">
    <source>
        <dbReference type="PIRSR" id="PIRSR602081-2"/>
    </source>
</evidence>
<sequence>MKKELAILWFRHDLRLHDNEALKEISAAAQTILPVYVIDSRLVNGELPGGIPRMYRTRIQFLLESIRDLRRYLREIGSDLVVRVGKPEDVIYNLSEKYGAAGVYCNRERMPHESSVQDALEERLWSLGQEMHYYRGKMLIHTADLPFPVRRTPDKYASFLKETEHFITVRDPLPSQDQILPFPDLDLDPGPIPKLSAFGYDDAYTNLDFTGGQVAGESQLMKSLYEITNQGDEQLRISPWLSNGNLSPKFVYHQVEAHEGLSNLFKQTFKRKLILRDYYRLTGKKEPKTLFAKGGFQHKPGKAGNWDIGLFHQWVAGKTGHDYVDACMKCLSETGYLNHRQRKAVSYFLIDEMEVHWLLGASYFQTVLLDYDPCSNYGNWQRTAGLSLDLKGRHPLNFELISEQMDPEEQFRSQWAAYEVPMDKLLLQKSDI</sequence>
<dbReference type="SUPFAM" id="SSF48173">
    <property type="entry name" value="Cryptochrome/photolyase FAD-binding domain"/>
    <property type="match status" value="1"/>
</dbReference>
<dbReference type="GO" id="GO:0071949">
    <property type="term" value="F:FAD binding"/>
    <property type="evidence" value="ECO:0007669"/>
    <property type="project" value="TreeGrafter"/>
</dbReference>
<dbReference type="EMBL" id="JAHVHU010000011">
    <property type="protein sequence ID" value="MBY5959049.1"/>
    <property type="molecule type" value="Genomic_DNA"/>
</dbReference>
<dbReference type="Gene3D" id="1.10.579.10">
    <property type="entry name" value="DNA Cyclobutane Dipyrimidine Photolyase, subunit A, domain 3"/>
    <property type="match status" value="1"/>
</dbReference>
<organism evidence="8 9">
    <name type="scientific">Membranihabitans marinus</name>
    <dbReference type="NCBI Taxonomy" id="1227546"/>
    <lineage>
        <taxon>Bacteria</taxon>
        <taxon>Pseudomonadati</taxon>
        <taxon>Bacteroidota</taxon>
        <taxon>Saprospiria</taxon>
        <taxon>Saprospirales</taxon>
        <taxon>Saprospiraceae</taxon>
        <taxon>Membranihabitans</taxon>
    </lineage>
</organism>
<evidence type="ECO:0000313" key="9">
    <source>
        <dbReference type="Proteomes" id="UP000753961"/>
    </source>
</evidence>
<dbReference type="InterPro" id="IPR006050">
    <property type="entry name" value="DNA_photolyase_N"/>
</dbReference>
<dbReference type="PANTHER" id="PTHR11455:SF22">
    <property type="entry name" value="CRYPTOCHROME DASH"/>
    <property type="match status" value="1"/>
</dbReference>
<accession>A0A953HN60</accession>
<reference evidence="8" key="1">
    <citation type="submission" date="2021-06" db="EMBL/GenBank/DDBJ databases">
        <title>44 bacteria genomes isolated from Dapeng, Shenzhen.</title>
        <authorList>
            <person name="Zheng W."/>
            <person name="Yu S."/>
            <person name="Huang Y."/>
        </authorList>
    </citation>
    <scope>NUCLEOTIDE SEQUENCE</scope>
    <source>
        <strain evidence="8">DP5N28-2</strain>
    </source>
</reference>
<dbReference type="InterPro" id="IPR014729">
    <property type="entry name" value="Rossmann-like_a/b/a_fold"/>
</dbReference>
<evidence type="ECO:0000256" key="2">
    <source>
        <dbReference type="ARBA" id="ARBA00022630"/>
    </source>
</evidence>
<dbReference type="PRINTS" id="PR00147">
    <property type="entry name" value="DNAPHOTLYASE"/>
</dbReference>
<dbReference type="EC" id="4.1.99.3" evidence="8"/>
<dbReference type="GO" id="GO:0000719">
    <property type="term" value="P:photoreactive repair"/>
    <property type="evidence" value="ECO:0007669"/>
    <property type="project" value="TreeGrafter"/>
</dbReference>
<dbReference type="Pfam" id="PF00875">
    <property type="entry name" value="DNA_photolyase"/>
    <property type="match status" value="1"/>
</dbReference>
<dbReference type="SUPFAM" id="SSF52425">
    <property type="entry name" value="Cryptochrome/photolyase, N-terminal domain"/>
    <property type="match status" value="1"/>
</dbReference>
<proteinExistence type="inferred from homology"/>
<feature type="domain" description="Photolyase/cryptochrome alpha/beta" evidence="7">
    <location>
        <begin position="4"/>
        <end position="139"/>
    </location>
</feature>
<protein>
    <submittedName>
        <fullName evidence="8">Deoxyribodipyrimidine photo-lyase</fullName>
        <ecNumber evidence="8">4.1.99.3</ecNumber>
    </submittedName>
</protein>
<evidence type="ECO:0000256" key="6">
    <source>
        <dbReference type="RuleBase" id="RU004182"/>
    </source>
</evidence>
<dbReference type="PANTHER" id="PTHR11455">
    <property type="entry name" value="CRYPTOCHROME"/>
    <property type="match status" value="1"/>
</dbReference>
<feature type="site" description="Electron transfer via tryptophanyl radical" evidence="5">
    <location>
        <position position="380"/>
    </location>
</feature>
<feature type="binding site" evidence="4">
    <location>
        <begin position="370"/>
        <end position="372"/>
    </location>
    <ligand>
        <name>FAD</name>
        <dbReference type="ChEBI" id="CHEBI:57692"/>
    </ligand>
</feature>
<dbReference type="InterPro" id="IPR036134">
    <property type="entry name" value="Crypto/Photolyase_FAD-like_sf"/>
</dbReference>
<feature type="site" description="Electron transfer via tryptophanyl radical" evidence="5">
    <location>
        <position position="357"/>
    </location>
</feature>
<dbReference type="GO" id="GO:0003904">
    <property type="term" value="F:deoxyribodipyrimidine photo-lyase activity"/>
    <property type="evidence" value="ECO:0007669"/>
    <property type="project" value="UniProtKB-EC"/>
</dbReference>
<dbReference type="Gene3D" id="3.40.50.620">
    <property type="entry name" value="HUPs"/>
    <property type="match status" value="1"/>
</dbReference>
<feature type="binding site" evidence="4">
    <location>
        <position position="269"/>
    </location>
    <ligand>
        <name>FAD</name>
        <dbReference type="ChEBI" id="CHEBI:57692"/>
    </ligand>
</feature>
<evidence type="ECO:0000256" key="1">
    <source>
        <dbReference type="ARBA" id="ARBA00001932"/>
    </source>
</evidence>
<dbReference type="Pfam" id="PF03441">
    <property type="entry name" value="FAD_binding_7"/>
    <property type="match status" value="1"/>
</dbReference>
<gene>
    <name evidence="8" type="ORF">KUV50_12935</name>
</gene>
<evidence type="ECO:0000256" key="3">
    <source>
        <dbReference type="ARBA" id="ARBA00022827"/>
    </source>
</evidence>
<dbReference type="InterPro" id="IPR005101">
    <property type="entry name" value="Cryptochr/Photolyase_FAD-bd"/>
</dbReference>